<comment type="catalytic activity">
    <reaction evidence="1 5 6">
        <text>[protein]-peptidylproline (omega=180) = [protein]-peptidylproline (omega=0)</text>
        <dbReference type="Rhea" id="RHEA:16237"/>
        <dbReference type="Rhea" id="RHEA-COMP:10747"/>
        <dbReference type="Rhea" id="RHEA-COMP:10748"/>
        <dbReference type="ChEBI" id="CHEBI:83833"/>
        <dbReference type="ChEBI" id="CHEBI:83834"/>
        <dbReference type="EC" id="5.2.1.8"/>
    </reaction>
</comment>
<dbReference type="InterPro" id="IPR036944">
    <property type="entry name" value="PPIase_FKBP_N_sf"/>
</dbReference>
<dbReference type="Pfam" id="PF01346">
    <property type="entry name" value="FKBP_N"/>
    <property type="match status" value="1"/>
</dbReference>
<evidence type="ECO:0000256" key="3">
    <source>
        <dbReference type="ARBA" id="ARBA00023110"/>
    </source>
</evidence>
<evidence type="ECO:0000256" key="6">
    <source>
        <dbReference type="RuleBase" id="RU003915"/>
    </source>
</evidence>
<evidence type="ECO:0000256" key="2">
    <source>
        <dbReference type="ARBA" id="ARBA00006577"/>
    </source>
</evidence>
<proteinExistence type="inferred from homology"/>
<keyword evidence="10" id="KW-1185">Reference proteome</keyword>
<feature type="domain" description="PPIase FKBP-type" evidence="8">
    <location>
        <begin position="156"/>
        <end position="241"/>
    </location>
</feature>
<dbReference type="OrthoDB" id="9814548at2"/>
<dbReference type="EC" id="5.2.1.8" evidence="6"/>
<protein>
    <recommendedName>
        <fullName evidence="6">Peptidyl-prolyl cis-trans isomerase</fullName>
        <ecNumber evidence="6">5.2.1.8</ecNumber>
    </recommendedName>
</protein>
<dbReference type="Pfam" id="PF00254">
    <property type="entry name" value="FKBP_C"/>
    <property type="match status" value="1"/>
</dbReference>
<keyword evidence="3 5" id="KW-0697">Rotamase</keyword>
<feature type="signal peptide" evidence="7">
    <location>
        <begin position="1"/>
        <end position="24"/>
    </location>
</feature>
<keyword evidence="4 5" id="KW-0413">Isomerase</keyword>
<evidence type="ECO:0000259" key="8">
    <source>
        <dbReference type="PROSITE" id="PS50059"/>
    </source>
</evidence>
<dbReference type="InterPro" id="IPR000774">
    <property type="entry name" value="PPIase_FKBP_N"/>
</dbReference>
<dbReference type="Gene3D" id="3.10.50.40">
    <property type="match status" value="1"/>
</dbReference>
<organism evidence="9 10">
    <name type="scientific">Nicoletella semolina</name>
    <dbReference type="NCBI Taxonomy" id="271160"/>
    <lineage>
        <taxon>Bacteria</taxon>
        <taxon>Pseudomonadati</taxon>
        <taxon>Pseudomonadota</taxon>
        <taxon>Gammaproteobacteria</taxon>
        <taxon>Pasteurellales</taxon>
        <taxon>Pasteurellaceae</taxon>
        <taxon>Nicoletella</taxon>
    </lineage>
</organism>
<evidence type="ECO:0000256" key="5">
    <source>
        <dbReference type="PROSITE-ProRule" id="PRU00277"/>
    </source>
</evidence>
<dbReference type="PROSITE" id="PS50059">
    <property type="entry name" value="FKBP_PPIASE"/>
    <property type="match status" value="1"/>
</dbReference>
<accession>A0A4R2N6Z1</accession>
<evidence type="ECO:0000313" key="10">
    <source>
        <dbReference type="Proteomes" id="UP000295537"/>
    </source>
</evidence>
<sequence length="244" mass="26743">MLKTPLSRTAVVIGAMFAAQFATADSSTPESKLTPEFVEQSSYAVGVLMGKNIEGIVESQKEFFSYNQDKILSGVQDTLKKTGKLTDEELQKQLHALDAYLQQQQAKIQAEKDKTTIEAGDKFRADYEKKAGVKKTASGLLYKIEKAGEGASPKATDKVKVHYKGTLTDGTVFDSSYERGEPIEFQLNQLIPAWVEAIPMLKKGGKMEIVVPPSLGYGERQAGKIPANATLKFEIELLDFNAAK</sequence>
<keyword evidence="7" id="KW-0732">Signal</keyword>
<comment type="similarity">
    <text evidence="2 6">Belongs to the FKBP-type PPIase family.</text>
</comment>
<dbReference type="PANTHER" id="PTHR43811:SF19">
    <property type="entry name" value="39 KDA FK506-BINDING NUCLEAR PROTEIN"/>
    <property type="match status" value="1"/>
</dbReference>
<dbReference type="SUPFAM" id="SSF54534">
    <property type="entry name" value="FKBP-like"/>
    <property type="match status" value="1"/>
</dbReference>
<feature type="chain" id="PRO_5020921555" description="Peptidyl-prolyl cis-trans isomerase" evidence="7">
    <location>
        <begin position="25"/>
        <end position="244"/>
    </location>
</feature>
<comment type="caution">
    <text evidence="9">The sequence shown here is derived from an EMBL/GenBank/DDBJ whole genome shotgun (WGS) entry which is preliminary data.</text>
</comment>
<dbReference type="NCBIfam" id="NF008150">
    <property type="entry name" value="PRK10902.1"/>
    <property type="match status" value="1"/>
</dbReference>
<evidence type="ECO:0000313" key="9">
    <source>
        <dbReference type="EMBL" id="TCP16684.1"/>
    </source>
</evidence>
<reference evidence="9 10" key="1">
    <citation type="submission" date="2019-03" db="EMBL/GenBank/DDBJ databases">
        <title>Genomic Encyclopedia of Type Strains, Phase IV (KMG-IV): sequencing the most valuable type-strain genomes for metagenomic binning, comparative biology and taxonomic classification.</title>
        <authorList>
            <person name="Goeker M."/>
        </authorList>
    </citation>
    <scope>NUCLEOTIDE SEQUENCE [LARGE SCALE GENOMIC DNA]</scope>
    <source>
        <strain evidence="9 10">DSM 16380</strain>
    </source>
</reference>
<dbReference type="Gene3D" id="1.10.287.460">
    <property type="entry name" value="Peptidyl-prolyl cis-trans isomerase, FKBP-type, N-terminal domain"/>
    <property type="match status" value="1"/>
</dbReference>
<dbReference type="Proteomes" id="UP000295537">
    <property type="component" value="Unassembled WGS sequence"/>
</dbReference>
<evidence type="ECO:0000256" key="7">
    <source>
        <dbReference type="SAM" id="SignalP"/>
    </source>
</evidence>
<name>A0A4R2N6Z1_9PAST</name>
<gene>
    <name evidence="9" type="ORF">EV693_11064</name>
</gene>
<dbReference type="AlphaFoldDB" id="A0A4R2N6Z1"/>
<dbReference type="GO" id="GO:0003755">
    <property type="term" value="F:peptidyl-prolyl cis-trans isomerase activity"/>
    <property type="evidence" value="ECO:0007669"/>
    <property type="project" value="UniProtKB-UniRule"/>
</dbReference>
<dbReference type="InterPro" id="IPR001179">
    <property type="entry name" value="PPIase_FKBP_dom"/>
</dbReference>
<dbReference type="EMBL" id="SLXJ01000010">
    <property type="protein sequence ID" value="TCP16684.1"/>
    <property type="molecule type" value="Genomic_DNA"/>
</dbReference>
<dbReference type="PANTHER" id="PTHR43811">
    <property type="entry name" value="FKBP-TYPE PEPTIDYL-PROLYL CIS-TRANS ISOMERASE FKPA"/>
    <property type="match status" value="1"/>
</dbReference>
<evidence type="ECO:0000256" key="1">
    <source>
        <dbReference type="ARBA" id="ARBA00000971"/>
    </source>
</evidence>
<evidence type="ECO:0000256" key="4">
    <source>
        <dbReference type="ARBA" id="ARBA00023235"/>
    </source>
</evidence>
<dbReference type="RefSeq" id="WP_132501680.1">
    <property type="nucleotide sequence ID" value="NZ_LVXA01000001.1"/>
</dbReference>
<dbReference type="InterPro" id="IPR046357">
    <property type="entry name" value="PPIase_dom_sf"/>
</dbReference>
<dbReference type="GO" id="GO:0006457">
    <property type="term" value="P:protein folding"/>
    <property type="evidence" value="ECO:0007669"/>
    <property type="project" value="InterPro"/>
</dbReference>